<evidence type="ECO:0000256" key="6">
    <source>
        <dbReference type="SAM" id="Phobius"/>
    </source>
</evidence>
<dbReference type="InterPro" id="IPR005045">
    <property type="entry name" value="CDC50/LEM3_fam"/>
</dbReference>
<dbReference type="GO" id="GO:0005794">
    <property type="term" value="C:Golgi apparatus"/>
    <property type="evidence" value="ECO:0007669"/>
    <property type="project" value="TreeGrafter"/>
</dbReference>
<dbReference type="PANTHER" id="PTHR10926:SF27">
    <property type="entry name" value="ALA-INTERACTING SUBUNIT"/>
    <property type="match status" value="1"/>
</dbReference>
<comment type="similarity">
    <text evidence="2">Belongs to the CDC50/LEM3 family.</text>
</comment>
<dbReference type="AlphaFoldDB" id="A0A0A9HUX9"/>
<comment type="subcellular location">
    <subcellularLocation>
        <location evidence="1">Membrane</location>
    </subcellularLocation>
</comment>
<dbReference type="PANTHER" id="PTHR10926">
    <property type="entry name" value="CELL CYCLE CONTROL PROTEIN 50"/>
    <property type="match status" value="1"/>
</dbReference>
<feature type="transmembrane region" description="Helical" evidence="6">
    <location>
        <begin position="63"/>
        <end position="85"/>
    </location>
</feature>
<dbReference type="GO" id="GO:0005783">
    <property type="term" value="C:endoplasmic reticulum"/>
    <property type="evidence" value="ECO:0007669"/>
    <property type="project" value="TreeGrafter"/>
</dbReference>
<name>A0A0A9HUX9_ARUDO</name>
<evidence type="ECO:0008006" key="8">
    <source>
        <dbReference type="Google" id="ProtNLM"/>
    </source>
</evidence>
<organism evidence="7">
    <name type="scientific">Arundo donax</name>
    <name type="common">Giant reed</name>
    <name type="synonym">Donax arundinaceus</name>
    <dbReference type="NCBI Taxonomy" id="35708"/>
    <lineage>
        <taxon>Eukaryota</taxon>
        <taxon>Viridiplantae</taxon>
        <taxon>Streptophyta</taxon>
        <taxon>Embryophyta</taxon>
        <taxon>Tracheophyta</taxon>
        <taxon>Spermatophyta</taxon>
        <taxon>Magnoliopsida</taxon>
        <taxon>Liliopsida</taxon>
        <taxon>Poales</taxon>
        <taxon>Poaceae</taxon>
        <taxon>PACMAD clade</taxon>
        <taxon>Arundinoideae</taxon>
        <taxon>Arundineae</taxon>
        <taxon>Arundo</taxon>
    </lineage>
</organism>
<keyword evidence="4 6" id="KW-1133">Transmembrane helix</keyword>
<dbReference type="EMBL" id="GBRH01158292">
    <property type="protein sequence ID" value="JAE39604.1"/>
    <property type="molecule type" value="Transcribed_RNA"/>
</dbReference>
<evidence type="ECO:0000256" key="3">
    <source>
        <dbReference type="ARBA" id="ARBA00022692"/>
    </source>
</evidence>
<keyword evidence="3 6" id="KW-0812">Transmembrane</keyword>
<protein>
    <recommendedName>
        <fullName evidence="8">ALA-interacting subunit</fullName>
    </recommendedName>
</protein>
<reference evidence="7" key="1">
    <citation type="submission" date="2014-09" db="EMBL/GenBank/DDBJ databases">
        <authorList>
            <person name="Magalhaes I.L.F."/>
            <person name="Oliveira U."/>
            <person name="Santos F.R."/>
            <person name="Vidigal T.H.D.A."/>
            <person name="Brescovit A.D."/>
            <person name="Santos A.J."/>
        </authorList>
    </citation>
    <scope>NUCLEOTIDE SEQUENCE</scope>
    <source>
        <tissue evidence="7">Shoot tissue taken approximately 20 cm above the soil surface</tissue>
    </source>
</reference>
<evidence type="ECO:0000256" key="4">
    <source>
        <dbReference type="ARBA" id="ARBA00022989"/>
    </source>
</evidence>
<evidence type="ECO:0000313" key="7">
    <source>
        <dbReference type="EMBL" id="JAE39604.1"/>
    </source>
</evidence>
<evidence type="ECO:0000256" key="1">
    <source>
        <dbReference type="ARBA" id="ARBA00004370"/>
    </source>
</evidence>
<dbReference type="GO" id="GO:0005886">
    <property type="term" value="C:plasma membrane"/>
    <property type="evidence" value="ECO:0007669"/>
    <property type="project" value="TreeGrafter"/>
</dbReference>
<accession>A0A0A9HUX9</accession>
<keyword evidence="5 6" id="KW-0472">Membrane</keyword>
<evidence type="ECO:0000256" key="2">
    <source>
        <dbReference type="ARBA" id="ARBA00009457"/>
    </source>
</evidence>
<proteinExistence type="inferred from homology"/>
<evidence type="ECO:0000256" key="5">
    <source>
        <dbReference type="ARBA" id="ARBA00023136"/>
    </source>
</evidence>
<sequence length="103" mass="11252">MRTAALPTFRKLYGSIEVELQAGELITVTTQNNYNSYSFGGKKTLVLSTAGVLGGKNSFLGRGYVVVGMVCLLLALLLTVLCLVFPLKEQDLLLRYPPSRLAR</sequence>
<reference evidence="7" key="2">
    <citation type="journal article" date="2015" name="Data Brief">
        <title>Shoot transcriptome of the giant reed, Arundo donax.</title>
        <authorList>
            <person name="Barrero R.A."/>
            <person name="Guerrero F.D."/>
            <person name="Moolhuijzen P."/>
            <person name="Goolsby J.A."/>
            <person name="Tidwell J."/>
            <person name="Bellgard S.E."/>
            <person name="Bellgard M.I."/>
        </authorList>
    </citation>
    <scope>NUCLEOTIDE SEQUENCE</scope>
    <source>
        <tissue evidence="7">Shoot tissue taken approximately 20 cm above the soil surface</tissue>
    </source>
</reference>
<dbReference type="Pfam" id="PF03381">
    <property type="entry name" value="CDC50"/>
    <property type="match status" value="1"/>
</dbReference>